<accession>A0A9D4WTA6</accession>
<dbReference type="Gramene" id="Psat05G0355100-T1">
    <property type="protein sequence ID" value="KAI5407339.1"/>
    <property type="gene ID" value="KIW84_053551"/>
</dbReference>
<dbReference type="PANTHER" id="PTHR46224:SF6">
    <property type="entry name" value="ANKYRIN REPEAT FAMILY PROTEIN"/>
    <property type="match status" value="1"/>
</dbReference>
<dbReference type="GO" id="GO:0005886">
    <property type="term" value="C:plasma membrane"/>
    <property type="evidence" value="ECO:0007669"/>
    <property type="project" value="UniProtKB-SubCell"/>
</dbReference>
<dbReference type="Gene3D" id="1.25.40.20">
    <property type="entry name" value="Ankyrin repeat-containing domain"/>
    <property type="match status" value="1"/>
</dbReference>
<comment type="caution">
    <text evidence="4">The sequence shown here is derived from an EMBL/GenBank/DDBJ whole genome shotgun (WGS) entry which is preliminary data.</text>
</comment>
<evidence type="ECO:0000313" key="4">
    <source>
        <dbReference type="EMBL" id="KAI5407340.1"/>
    </source>
</evidence>
<dbReference type="AlphaFoldDB" id="A0A9D4WTA6"/>
<dbReference type="InterPro" id="IPR002110">
    <property type="entry name" value="Ankyrin_rpt"/>
</dbReference>
<proteinExistence type="predicted"/>
<sequence length="140" mass="16066">MRILEELYARVLVAVLFYKLAGLACMVESPNEDVDFMAALDSAVNDKNLAKELYKKYSSIHRHCPSDNWLIPKVEAIKDANKRRAFYFAAFEGQTEICKYLLEDLKLEIDSRDDDGETALIHAARQGHFDTAEEHFLHNT</sequence>
<feature type="chain" id="PRO_5040097905" description="Ankyrin repeat protein" evidence="2">
    <location>
        <begin position="25"/>
        <end position="140"/>
    </location>
</feature>
<comment type="subcellular location">
    <subcellularLocation>
        <location evidence="1">Cell membrane</location>
        <topology evidence="1">Peripheral membrane protein</topology>
        <orientation evidence="1">Cytoplasmic side</orientation>
    </subcellularLocation>
</comment>
<dbReference type="SUPFAM" id="SSF48403">
    <property type="entry name" value="Ankyrin repeat"/>
    <property type="match status" value="1"/>
</dbReference>
<reference evidence="4 5" key="1">
    <citation type="journal article" date="2022" name="Nat. Genet.">
        <title>Improved pea reference genome and pan-genome highlight genomic features and evolutionary characteristics.</title>
        <authorList>
            <person name="Yang T."/>
            <person name="Liu R."/>
            <person name="Luo Y."/>
            <person name="Hu S."/>
            <person name="Wang D."/>
            <person name="Wang C."/>
            <person name="Pandey M.K."/>
            <person name="Ge S."/>
            <person name="Xu Q."/>
            <person name="Li N."/>
            <person name="Li G."/>
            <person name="Huang Y."/>
            <person name="Saxena R.K."/>
            <person name="Ji Y."/>
            <person name="Li M."/>
            <person name="Yan X."/>
            <person name="He Y."/>
            <person name="Liu Y."/>
            <person name="Wang X."/>
            <person name="Xiang C."/>
            <person name="Varshney R.K."/>
            <person name="Ding H."/>
            <person name="Gao S."/>
            <person name="Zong X."/>
        </authorList>
    </citation>
    <scope>NUCLEOTIDE SEQUENCE [LARGE SCALE GENOMIC DNA]</scope>
    <source>
        <strain evidence="4 5">cv. Zhongwan 6</strain>
    </source>
</reference>
<dbReference type="Pfam" id="PF12796">
    <property type="entry name" value="Ank_2"/>
    <property type="match status" value="1"/>
</dbReference>
<dbReference type="EMBL" id="JAMSHJ010000005">
    <property type="protein sequence ID" value="KAI5407340.1"/>
    <property type="molecule type" value="Genomic_DNA"/>
</dbReference>
<dbReference type="InterPro" id="IPR051616">
    <property type="entry name" value="Cul2-RING_E3_ligase_SR"/>
</dbReference>
<gene>
    <name evidence="3" type="ORF">KIW84_053551</name>
    <name evidence="4" type="ORF">KIW84_053552</name>
</gene>
<organism evidence="4 5">
    <name type="scientific">Pisum sativum</name>
    <name type="common">Garden pea</name>
    <name type="synonym">Lathyrus oleraceus</name>
    <dbReference type="NCBI Taxonomy" id="3888"/>
    <lineage>
        <taxon>Eukaryota</taxon>
        <taxon>Viridiplantae</taxon>
        <taxon>Streptophyta</taxon>
        <taxon>Embryophyta</taxon>
        <taxon>Tracheophyta</taxon>
        <taxon>Spermatophyta</taxon>
        <taxon>Magnoliopsida</taxon>
        <taxon>eudicotyledons</taxon>
        <taxon>Gunneridae</taxon>
        <taxon>Pentapetalae</taxon>
        <taxon>rosids</taxon>
        <taxon>fabids</taxon>
        <taxon>Fabales</taxon>
        <taxon>Fabaceae</taxon>
        <taxon>Papilionoideae</taxon>
        <taxon>50 kb inversion clade</taxon>
        <taxon>NPAAA clade</taxon>
        <taxon>Hologalegina</taxon>
        <taxon>IRL clade</taxon>
        <taxon>Fabeae</taxon>
        <taxon>Lathyrus</taxon>
    </lineage>
</organism>
<feature type="signal peptide" evidence="2">
    <location>
        <begin position="1"/>
        <end position="24"/>
    </location>
</feature>
<evidence type="ECO:0000313" key="3">
    <source>
        <dbReference type="EMBL" id="KAI5407339.1"/>
    </source>
</evidence>
<dbReference type="EMBL" id="JAMSHJ010000005">
    <property type="protein sequence ID" value="KAI5407339.1"/>
    <property type="molecule type" value="Genomic_DNA"/>
</dbReference>
<keyword evidence="2" id="KW-0732">Signal</keyword>
<name>A0A9D4WTA6_PEA</name>
<evidence type="ECO:0008006" key="6">
    <source>
        <dbReference type="Google" id="ProtNLM"/>
    </source>
</evidence>
<dbReference type="Gramene" id="Psat05G0355200-T1">
    <property type="protein sequence ID" value="KAI5407340.1"/>
    <property type="gene ID" value="KIW84_053552"/>
</dbReference>
<dbReference type="Proteomes" id="UP001058974">
    <property type="component" value="Chromosome 5"/>
</dbReference>
<evidence type="ECO:0000313" key="5">
    <source>
        <dbReference type="Proteomes" id="UP001058974"/>
    </source>
</evidence>
<keyword evidence="5" id="KW-1185">Reference proteome</keyword>
<evidence type="ECO:0000256" key="1">
    <source>
        <dbReference type="ARBA" id="ARBA00004413"/>
    </source>
</evidence>
<protein>
    <recommendedName>
        <fullName evidence="6">Ankyrin repeat protein</fullName>
    </recommendedName>
</protein>
<evidence type="ECO:0000256" key="2">
    <source>
        <dbReference type="SAM" id="SignalP"/>
    </source>
</evidence>
<dbReference type="InterPro" id="IPR036770">
    <property type="entry name" value="Ankyrin_rpt-contain_sf"/>
</dbReference>
<dbReference type="PANTHER" id="PTHR46224">
    <property type="entry name" value="ANKYRIN REPEAT FAMILY PROTEIN"/>
    <property type="match status" value="1"/>
</dbReference>